<dbReference type="InterPro" id="IPR000600">
    <property type="entry name" value="ROK"/>
</dbReference>
<dbReference type="PANTHER" id="PTHR18964">
    <property type="entry name" value="ROK (REPRESSOR, ORF, KINASE) FAMILY"/>
    <property type="match status" value="1"/>
</dbReference>
<comment type="similarity">
    <text evidence="1">Belongs to the ROK (NagC/XylR) family.</text>
</comment>
<name>A0ABW2L5W8_9BACT</name>
<dbReference type="Gene3D" id="3.30.420.40">
    <property type="match status" value="2"/>
</dbReference>
<keyword evidence="3" id="KW-1185">Reference proteome</keyword>
<gene>
    <name evidence="2" type="ORF">ACFQY0_04865</name>
</gene>
<dbReference type="RefSeq" id="WP_379709777.1">
    <property type="nucleotide sequence ID" value="NZ_JBHTBS010000002.1"/>
</dbReference>
<dbReference type="EMBL" id="JBHTBS010000002">
    <property type="protein sequence ID" value="MFC7336501.1"/>
    <property type="molecule type" value="Genomic_DNA"/>
</dbReference>
<evidence type="ECO:0000256" key="1">
    <source>
        <dbReference type="ARBA" id="ARBA00006479"/>
    </source>
</evidence>
<organism evidence="2 3">
    <name type="scientific">Haloferula chungangensis</name>
    <dbReference type="NCBI Taxonomy" id="1048331"/>
    <lineage>
        <taxon>Bacteria</taxon>
        <taxon>Pseudomonadati</taxon>
        <taxon>Verrucomicrobiota</taxon>
        <taxon>Verrucomicrobiia</taxon>
        <taxon>Verrucomicrobiales</taxon>
        <taxon>Verrucomicrobiaceae</taxon>
        <taxon>Haloferula</taxon>
    </lineage>
</organism>
<comment type="caution">
    <text evidence="2">The sequence shown here is derived from an EMBL/GenBank/DDBJ whole genome shotgun (WGS) entry which is preliminary data.</text>
</comment>
<evidence type="ECO:0000313" key="2">
    <source>
        <dbReference type="EMBL" id="MFC7336501.1"/>
    </source>
</evidence>
<evidence type="ECO:0000313" key="3">
    <source>
        <dbReference type="Proteomes" id="UP001596472"/>
    </source>
</evidence>
<dbReference type="Pfam" id="PF00480">
    <property type="entry name" value="ROK"/>
    <property type="match status" value="1"/>
</dbReference>
<proteinExistence type="inferred from homology"/>
<sequence>MSDSLFLGIDSGATTSKIAAVRDDGSVFPSELLQRPTGSEGGPEGVIRAWMRAIDEYMAEHGIKWSQIAGVGLAVPGPRRSYGVLDSGPNLPDSFNGWNVEQDLISALKQASGRMLPLALGNDGNMGGVAEAHHAIGDQRAGVVMLAPGSGLGGAYIDPTGMCLDGDHLAGMEVGHMAAPLHLLDVPALTCGCGRTWGCFEMYTALAGLPDLLNLALPRYPDHVLADPSLGKKERVLKLRGLAQDGDALALELFDLQAKAMGLLVGQLAMAVDPACFVIGGGLIDPDATTEAFRSRYLGGIESAALAYLWPTQRETLRIVPASLGEQSQAIGAAHVARLTVKAGSSVQPFSSTSR</sequence>
<dbReference type="Proteomes" id="UP001596472">
    <property type="component" value="Unassembled WGS sequence"/>
</dbReference>
<dbReference type="InterPro" id="IPR043129">
    <property type="entry name" value="ATPase_NBD"/>
</dbReference>
<dbReference type="SUPFAM" id="SSF53067">
    <property type="entry name" value="Actin-like ATPase domain"/>
    <property type="match status" value="1"/>
</dbReference>
<reference evidence="3" key="1">
    <citation type="journal article" date="2019" name="Int. J. Syst. Evol. Microbiol.">
        <title>The Global Catalogue of Microorganisms (GCM) 10K type strain sequencing project: providing services to taxonomists for standard genome sequencing and annotation.</title>
        <authorList>
            <consortium name="The Broad Institute Genomics Platform"/>
            <consortium name="The Broad Institute Genome Sequencing Center for Infectious Disease"/>
            <person name="Wu L."/>
            <person name="Ma J."/>
        </authorList>
    </citation>
    <scope>NUCLEOTIDE SEQUENCE [LARGE SCALE GENOMIC DNA]</scope>
    <source>
        <strain evidence="3">CGMCC 4.1467</strain>
    </source>
</reference>
<accession>A0ABW2L5W8</accession>
<protein>
    <submittedName>
        <fullName evidence="2">ROK family protein</fullName>
    </submittedName>
</protein>
<dbReference type="PANTHER" id="PTHR18964:SF149">
    <property type="entry name" value="BIFUNCTIONAL UDP-N-ACETYLGLUCOSAMINE 2-EPIMERASE_N-ACETYLMANNOSAMINE KINASE"/>
    <property type="match status" value="1"/>
</dbReference>